<dbReference type="EMBL" id="JAMQOT010000015">
    <property type="protein sequence ID" value="MDF9748375.1"/>
    <property type="molecule type" value="Genomic_DNA"/>
</dbReference>
<dbReference type="RefSeq" id="WP_277525032.1">
    <property type="nucleotide sequence ID" value="NZ_JAMQOT010000015.1"/>
</dbReference>
<keyword evidence="3" id="KW-1185">Reference proteome</keyword>
<feature type="region of interest" description="Disordered" evidence="1">
    <location>
        <begin position="102"/>
        <end position="130"/>
    </location>
</feature>
<feature type="region of interest" description="Disordered" evidence="1">
    <location>
        <begin position="1"/>
        <end position="25"/>
    </location>
</feature>
<evidence type="ECO:0000256" key="1">
    <source>
        <dbReference type="SAM" id="MobiDB-lite"/>
    </source>
</evidence>
<proteinExistence type="predicted"/>
<sequence length="130" mass="15033">MTDSDEPYHDFEGIVGWDRDEARTEPVDEDRCVWCKWPRDEWDDDVEGHEIDTGEVVCSNCLADQRAYKRQTILSIFYPGHWFDDETLEELDEHTDHVHEAVTGRGADWTGRSNATGRSNTTGRTVIDDE</sequence>
<dbReference type="Proteomes" id="UP001154061">
    <property type="component" value="Unassembled WGS sequence"/>
</dbReference>
<evidence type="ECO:0000313" key="3">
    <source>
        <dbReference type="Proteomes" id="UP001154061"/>
    </source>
</evidence>
<evidence type="ECO:0000313" key="2">
    <source>
        <dbReference type="EMBL" id="MDF9748375.1"/>
    </source>
</evidence>
<reference evidence="2" key="1">
    <citation type="submission" date="2022-06" db="EMBL/GenBank/DDBJ databases">
        <title>Natrinema sp. a new haloarchaeum isolate from saline soil.</title>
        <authorList>
            <person name="Strakova D."/>
            <person name="Galisteo C."/>
            <person name="Sanchez-Porro C."/>
            <person name="Ventosa A."/>
        </authorList>
    </citation>
    <scope>NUCLEOTIDE SEQUENCE</scope>
    <source>
        <strain evidence="2">S1CR25-10</strain>
    </source>
</reference>
<accession>A0A9Q4L1K3</accession>
<name>A0A9Q4L1K3_9EURY</name>
<dbReference type="AlphaFoldDB" id="A0A9Q4L1K3"/>
<comment type="caution">
    <text evidence="2">The sequence shown here is derived from an EMBL/GenBank/DDBJ whole genome shotgun (WGS) entry which is preliminary data.</text>
</comment>
<gene>
    <name evidence="2" type="ORF">NDI89_22690</name>
</gene>
<protein>
    <submittedName>
        <fullName evidence="2">Uncharacterized protein</fullName>
    </submittedName>
</protein>
<organism evidence="2 3">
    <name type="scientific">Natrinema salsiterrestre</name>
    <dbReference type="NCBI Taxonomy" id="2950540"/>
    <lineage>
        <taxon>Archaea</taxon>
        <taxon>Methanobacteriati</taxon>
        <taxon>Methanobacteriota</taxon>
        <taxon>Stenosarchaea group</taxon>
        <taxon>Halobacteria</taxon>
        <taxon>Halobacteriales</taxon>
        <taxon>Natrialbaceae</taxon>
        <taxon>Natrinema</taxon>
    </lineage>
</organism>
<feature type="compositionally biased region" description="Polar residues" evidence="1">
    <location>
        <begin position="111"/>
        <end position="124"/>
    </location>
</feature>